<keyword evidence="1" id="KW-0472">Membrane</keyword>
<feature type="transmembrane region" description="Helical" evidence="1">
    <location>
        <begin position="12"/>
        <end position="38"/>
    </location>
</feature>
<dbReference type="PANTHER" id="PTHR34391">
    <property type="entry name" value="UPF0658 GOLGI APPARATUS MEMBRANE PROTEIN C1952.10C-RELATED"/>
    <property type="match status" value="1"/>
</dbReference>
<dbReference type="Proteomes" id="UP000567885">
    <property type="component" value="Unassembled WGS sequence"/>
</dbReference>
<feature type="transmembrane region" description="Helical" evidence="1">
    <location>
        <begin position="58"/>
        <end position="78"/>
    </location>
</feature>
<feature type="transmembrane region" description="Helical" evidence="1">
    <location>
        <begin position="143"/>
        <end position="165"/>
    </location>
</feature>
<dbReference type="InterPro" id="IPR040410">
    <property type="entry name" value="UPF0658_Golgi"/>
</dbReference>
<keyword evidence="1" id="KW-0812">Transmembrane</keyword>
<feature type="transmembrane region" description="Helical" evidence="1">
    <location>
        <begin position="223"/>
        <end position="244"/>
    </location>
</feature>
<dbReference type="OrthoDB" id="2448307at2759"/>
<dbReference type="GO" id="GO:0005794">
    <property type="term" value="C:Golgi apparatus"/>
    <property type="evidence" value="ECO:0007669"/>
    <property type="project" value="TreeGrafter"/>
</dbReference>
<gene>
    <name evidence="2" type="ORF">FHETE_7330</name>
</gene>
<feature type="transmembrane region" description="Helical" evidence="1">
    <location>
        <begin position="287"/>
        <end position="309"/>
    </location>
</feature>
<keyword evidence="1" id="KW-1133">Transmembrane helix</keyword>
<feature type="transmembrane region" description="Helical" evidence="1">
    <location>
        <begin position="256"/>
        <end position="275"/>
    </location>
</feature>
<evidence type="ECO:0000313" key="2">
    <source>
        <dbReference type="EMBL" id="KAF5663625.1"/>
    </source>
</evidence>
<organism evidence="2 3">
    <name type="scientific">Fusarium heterosporum</name>
    <dbReference type="NCBI Taxonomy" id="42747"/>
    <lineage>
        <taxon>Eukaryota</taxon>
        <taxon>Fungi</taxon>
        <taxon>Dikarya</taxon>
        <taxon>Ascomycota</taxon>
        <taxon>Pezizomycotina</taxon>
        <taxon>Sordariomycetes</taxon>
        <taxon>Hypocreomycetidae</taxon>
        <taxon>Hypocreales</taxon>
        <taxon>Nectriaceae</taxon>
        <taxon>Fusarium</taxon>
        <taxon>Fusarium heterosporum species complex</taxon>
    </lineage>
</organism>
<sequence length="357" mass="40520">MSAPTPTFVNKLYSAPPALAFISIGLVQGIIVTILQGIVVIKWQAFLKPTIMQVPAGYTVPTNFAVFLFGFLFQLAFMCDAIRLRSTAQAMLACVLNAGFLPLAVLQRHDIKHAEEQLRGSTDMNGDHLVYLDRHPWDEYGDILLALPIIVAICTLLLVISVWYLKKFFSWQSYRNVGADAKLRRMRIIYQIFVMLAKMVMYFIICFEVVYGVTQLQGRGTEFIIRMILLGVAVVNICMSIVWCKSENRIGMIISICIYVAGMAYLVYMLVSILIRWRYYSTTFETLTSYASMAIGFILITTVFAILCLRNFWSGLKEHLGKHEEAWDQNARSKDLELETKDGFQYESLGSKLDLDG</sequence>
<keyword evidence="3" id="KW-1185">Reference proteome</keyword>
<evidence type="ECO:0000256" key="1">
    <source>
        <dbReference type="SAM" id="Phobius"/>
    </source>
</evidence>
<dbReference type="PANTHER" id="PTHR34391:SF1">
    <property type="entry name" value="UPF0658 GOLGI APPARATUS MEMBRANE PROTEIN C1952.10C-RELATED"/>
    <property type="match status" value="1"/>
</dbReference>
<reference evidence="2 3" key="1">
    <citation type="submission" date="2020-05" db="EMBL/GenBank/DDBJ databases">
        <title>Identification and distribution of gene clusters putatively required for synthesis of sphingolipid metabolism inhibitors in phylogenetically diverse species of the filamentous fungus Fusarium.</title>
        <authorList>
            <person name="Kim H.-S."/>
            <person name="Busman M."/>
            <person name="Brown D.W."/>
            <person name="Divon H."/>
            <person name="Uhlig S."/>
            <person name="Proctor R.H."/>
        </authorList>
    </citation>
    <scope>NUCLEOTIDE SEQUENCE [LARGE SCALE GENOMIC DNA]</scope>
    <source>
        <strain evidence="2 3">NRRL 20693</strain>
    </source>
</reference>
<protein>
    <submittedName>
        <fullName evidence="2">Uncharacterized protein</fullName>
    </submittedName>
</protein>
<dbReference type="AlphaFoldDB" id="A0A8H5T0Z0"/>
<evidence type="ECO:0000313" key="3">
    <source>
        <dbReference type="Proteomes" id="UP000567885"/>
    </source>
</evidence>
<comment type="caution">
    <text evidence="2">The sequence shown here is derived from an EMBL/GenBank/DDBJ whole genome shotgun (WGS) entry which is preliminary data.</text>
</comment>
<dbReference type="EMBL" id="JAAGWQ010000143">
    <property type="protein sequence ID" value="KAF5663625.1"/>
    <property type="molecule type" value="Genomic_DNA"/>
</dbReference>
<accession>A0A8H5T0Z0</accession>
<name>A0A8H5T0Z0_FUSHE</name>
<feature type="transmembrane region" description="Helical" evidence="1">
    <location>
        <begin position="188"/>
        <end position="211"/>
    </location>
</feature>
<feature type="transmembrane region" description="Helical" evidence="1">
    <location>
        <begin position="90"/>
        <end position="107"/>
    </location>
</feature>
<proteinExistence type="predicted"/>